<keyword evidence="2" id="KW-1185">Reference proteome</keyword>
<dbReference type="EMBL" id="JAKKDV010000004">
    <property type="protein sequence ID" value="MCF7560964.1"/>
    <property type="molecule type" value="Genomic_DNA"/>
</dbReference>
<evidence type="ECO:0000313" key="2">
    <source>
        <dbReference type="Proteomes" id="UP001200022"/>
    </source>
</evidence>
<proteinExistence type="predicted"/>
<organism evidence="1 2">
    <name type="scientific">Flaviramulus multivorans</name>
    <dbReference type="NCBI Taxonomy" id="1304750"/>
    <lineage>
        <taxon>Bacteria</taxon>
        <taxon>Pseudomonadati</taxon>
        <taxon>Bacteroidota</taxon>
        <taxon>Flavobacteriia</taxon>
        <taxon>Flavobacteriales</taxon>
        <taxon>Flavobacteriaceae</taxon>
        <taxon>Flaviramulus</taxon>
    </lineage>
</organism>
<dbReference type="Proteomes" id="UP001200022">
    <property type="component" value="Unassembled WGS sequence"/>
</dbReference>
<sequence length="59" mass="6648">MGGEGSMMHAIKSLKSNRALLKRKERGTLSGSYGNLELKEFPKATSEQLLEIKKRIKKE</sequence>
<name>A0ABS9IK51_9FLAO</name>
<reference evidence="1 2" key="1">
    <citation type="submission" date="2022-01" db="EMBL/GenBank/DDBJ databases">
        <title>Draft genome sequence of Sabulilitoribacter multivorans KCTC 32326.</title>
        <authorList>
            <person name="Oh J.-S."/>
        </authorList>
    </citation>
    <scope>NUCLEOTIDE SEQUENCE [LARGE SCALE GENOMIC DNA]</scope>
    <source>
        <strain evidence="1 2">M-M16</strain>
    </source>
</reference>
<dbReference type="RefSeq" id="WP_237231646.1">
    <property type="nucleotide sequence ID" value="NZ_JAKKDV010000004.1"/>
</dbReference>
<gene>
    <name evidence="1" type="ORF">L3X39_09985</name>
</gene>
<evidence type="ECO:0000313" key="1">
    <source>
        <dbReference type="EMBL" id="MCF7560964.1"/>
    </source>
</evidence>
<accession>A0ABS9IK51</accession>
<protein>
    <submittedName>
        <fullName evidence="1">Uncharacterized protein</fullName>
    </submittedName>
</protein>
<comment type="caution">
    <text evidence="1">The sequence shown here is derived from an EMBL/GenBank/DDBJ whole genome shotgun (WGS) entry which is preliminary data.</text>
</comment>